<evidence type="ECO:0000256" key="3">
    <source>
        <dbReference type="ARBA" id="ARBA00012754"/>
    </source>
</evidence>
<reference evidence="8 9" key="1">
    <citation type="submission" date="2019-06" db="EMBL/GenBank/DDBJ databases">
        <title>Complete genome of Microbacterium foliorum M2.</title>
        <authorList>
            <person name="Cao G."/>
        </authorList>
    </citation>
    <scope>NUCLEOTIDE SEQUENCE [LARGE SCALE GENOMIC DNA]</scope>
    <source>
        <strain evidence="8 9">M2</strain>
    </source>
</reference>
<dbReference type="GO" id="GO:0005975">
    <property type="term" value="P:carbohydrate metabolic process"/>
    <property type="evidence" value="ECO:0007669"/>
    <property type="project" value="InterPro"/>
</dbReference>
<dbReference type="EMBL" id="CP041040">
    <property type="protein sequence ID" value="QDE35573.1"/>
    <property type="molecule type" value="Genomic_DNA"/>
</dbReference>
<dbReference type="RefSeq" id="WP_140037747.1">
    <property type="nucleotide sequence ID" value="NZ_CP041040.1"/>
</dbReference>
<dbReference type="Proteomes" id="UP000316125">
    <property type="component" value="Chromosome"/>
</dbReference>
<keyword evidence="4 8" id="KW-0378">Hydrolase</keyword>
<dbReference type="InterPro" id="IPR008979">
    <property type="entry name" value="Galactose-bd-like_sf"/>
</dbReference>
<comment type="catalytic activity">
    <reaction evidence="1">
        <text>Hydrolysis of terminal, non-reducing beta-D-mannose residues in beta-D-mannosides.</text>
        <dbReference type="EC" id="3.2.1.25"/>
    </reaction>
</comment>
<feature type="domain" description="Glycoside hydrolase family 2 immunoglobulin-like beta-sandwich" evidence="6">
    <location>
        <begin position="241"/>
        <end position="291"/>
    </location>
</feature>
<dbReference type="SUPFAM" id="SSF49303">
    <property type="entry name" value="beta-Galactosidase/glucuronidase domain"/>
    <property type="match status" value="1"/>
</dbReference>
<name>A0A4Y5YSW4_9MICO</name>
<dbReference type="SUPFAM" id="SSF49785">
    <property type="entry name" value="Galactose-binding domain-like"/>
    <property type="match status" value="1"/>
</dbReference>
<dbReference type="InterPro" id="IPR017853">
    <property type="entry name" value="GH"/>
</dbReference>
<dbReference type="FunFam" id="3.20.20.80:FF:000050">
    <property type="entry name" value="Beta-mannosidase B"/>
    <property type="match status" value="1"/>
</dbReference>
<evidence type="ECO:0000313" key="8">
    <source>
        <dbReference type="EMBL" id="QDE35573.1"/>
    </source>
</evidence>
<evidence type="ECO:0000256" key="2">
    <source>
        <dbReference type="ARBA" id="ARBA00007401"/>
    </source>
</evidence>
<sequence>MTVSRRLLHDGWTAHAVSGPVPDDILNAGSVRAEVPGSIHTDLLAAGSIPDPYLDENEKTQSWIGLTDWTYRTSFEWSPSSDERHELVFSGLDTVASVSLNGEEIATVQNMHRTHRVDVTSALREGENELEIAFRSPIRAADAASLELGARPHANHHPYNAIRKMACSFGWDWGIDTTTSGIWRPVALESWSGPRLRDAVIFGDLAGVTPRVRASASVDDAANGTPVRLSVAGTVLDGEVHEGLVRLDGDVPAARLWWPRGHGDQPLYDATLELLGPDGAVDRHDRRIGFRSVETRLEEDAAGVGFTVLVNDKPIEIRGANWIPDDAFPHRVDRQRYAARLEQAEFAGLNLIRVWGGGIYESDDFFAECDERGLLTWQDFLFACAAYAEEDPLRSEIEFEAKDAVTRLASHPSLIILNGNNENIWGRQDWNWEGRLDGRTWGAGYYYDVLPAVVEEIAPHIAYTPGSPFSPDPDERQNAADRGTMHVWDVWNEKDWTHYRAHRPRFVSEFGWQGPPTWSTLTRAVGDDPLTPESPGMVVHQKAIKGNDKLTDGLVAHLPLPNDMNDWHWAMSLNQAVAVRTAIEWWRSLAPHCTGTITWQLNDCWPVTSWAAVDGDGRRKPLLFALRAANAERLATIQPSDDGLALALVNDTDEEWRSHFTIARRGFDGSVRAQSSWDAVVPARGTNRLELPAEVVIAAEAAKELIRVSSGSVKADWFFVEARDSDLPVPSTEVVARASADGWTVDVTADTIIRDLTLLVDRIDPAAETDRALVTLLPGETARFTVRGASDATPEAFADPLVLRSTNDLLVS</sequence>
<proteinExistence type="inferred from homology"/>
<dbReference type="Pfam" id="PF00703">
    <property type="entry name" value="Glyco_hydro_2"/>
    <property type="match status" value="1"/>
</dbReference>
<gene>
    <name evidence="8" type="ORF">FIV50_12720</name>
</gene>
<evidence type="ECO:0000313" key="9">
    <source>
        <dbReference type="Proteomes" id="UP000316125"/>
    </source>
</evidence>
<feature type="domain" description="Beta-mannosidase-like galactose-binding" evidence="7">
    <location>
        <begin position="30"/>
        <end position="184"/>
    </location>
</feature>
<dbReference type="InterPro" id="IPR006102">
    <property type="entry name" value="Ig-like_GH2"/>
</dbReference>
<evidence type="ECO:0000256" key="5">
    <source>
        <dbReference type="ARBA" id="ARBA00023295"/>
    </source>
</evidence>
<evidence type="ECO:0000259" key="6">
    <source>
        <dbReference type="Pfam" id="PF00703"/>
    </source>
</evidence>
<dbReference type="InterPro" id="IPR050887">
    <property type="entry name" value="Beta-mannosidase_GH2"/>
</dbReference>
<dbReference type="Gene3D" id="2.60.120.260">
    <property type="entry name" value="Galactose-binding domain-like"/>
    <property type="match status" value="1"/>
</dbReference>
<dbReference type="EC" id="3.2.1.25" evidence="3"/>
<dbReference type="InterPro" id="IPR054593">
    <property type="entry name" value="Beta-mannosidase-like_N2"/>
</dbReference>
<dbReference type="SUPFAM" id="SSF51445">
    <property type="entry name" value="(Trans)glycosidases"/>
    <property type="match status" value="1"/>
</dbReference>
<dbReference type="AlphaFoldDB" id="A0A4Y5YSW4"/>
<dbReference type="GO" id="GO:0006516">
    <property type="term" value="P:glycoprotein catabolic process"/>
    <property type="evidence" value="ECO:0007669"/>
    <property type="project" value="TreeGrafter"/>
</dbReference>
<dbReference type="Gene3D" id="3.20.20.80">
    <property type="entry name" value="Glycosidases"/>
    <property type="match status" value="1"/>
</dbReference>
<dbReference type="PANTHER" id="PTHR43730">
    <property type="entry name" value="BETA-MANNOSIDASE"/>
    <property type="match status" value="1"/>
</dbReference>
<accession>A0A4Y5YSW4</accession>
<comment type="similarity">
    <text evidence="2">Belongs to the glycosyl hydrolase 2 family.</text>
</comment>
<evidence type="ECO:0000259" key="7">
    <source>
        <dbReference type="Pfam" id="PF22666"/>
    </source>
</evidence>
<dbReference type="OrthoDB" id="9758603at2"/>
<protein>
    <recommendedName>
        <fullName evidence="3">beta-mannosidase</fullName>
        <ecNumber evidence="3">3.2.1.25</ecNumber>
    </recommendedName>
</protein>
<dbReference type="Pfam" id="PF22666">
    <property type="entry name" value="Glyco_hydro_2_N2"/>
    <property type="match status" value="1"/>
</dbReference>
<dbReference type="Gene3D" id="2.60.40.10">
    <property type="entry name" value="Immunoglobulins"/>
    <property type="match status" value="1"/>
</dbReference>
<dbReference type="InterPro" id="IPR013783">
    <property type="entry name" value="Ig-like_fold"/>
</dbReference>
<dbReference type="GO" id="GO:0004567">
    <property type="term" value="F:beta-mannosidase activity"/>
    <property type="evidence" value="ECO:0007669"/>
    <property type="project" value="UniProtKB-EC"/>
</dbReference>
<dbReference type="InterPro" id="IPR036156">
    <property type="entry name" value="Beta-gal/glucu_dom_sf"/>
</dbReference>
<evidence type="ECO:0000256" key="1">
    <source>
        <dbReference type="ARBA" id="ARBA00000829"/>
    </source>
</evidence>
<dbReference type="PANTHER" id="PTHR43730:SF1">
    <property type="entry name" value="BETA-MANNOSIDASE"/>
    <property type="match status" value="1"/>
</dbReference>
<keyword evidence="5" id="KW-0326">Glycosidase</keyword>
<organism evidence="8 9">
    <name type="scientific">Microbacterium foliorum</name>
    <dbReference type="NCBI Taxonomy" id="104336"/>
    <lineage>
        <taxon>Bacteria</taxon>
        <taxon>Bacillati</taxon>
        <taxon>Actinomycetota</taxon>
        <taxon>Actinomycetes</taxon>
        <taxon>Micrococcales</taxon>
        <taxon>Microbacteriaceae</taxon>
        <taxon>Microbacterium</taxon>
    </lineage>
</organism>
<evidence type="ECO:0000256" key="4">
    <source>
        <dbReference type="ARBA" id="ARBA00022801"/>
    </source>
</evidence>